<evidence type="ECO:0000313" key="6">
    <source>
        <dbReference type="Proteomes" id="UP000401717"/>
    </source>
</evidence>
<dbReference type="PANTHER" id="PTHR44591:SF21">
    <property type="entry name" value="TWO-COMPONENT RESPONSE REGULATOR"/>
    <property type="match status" value="1"/>
</dbReference>
<feature type="modified residue" description="4-aspartylphosphate" evidence="2">
    <location>
        <position position="61"/>
    </location>
</feature>
<proteinExistence type="predicted"/>
<reference evidence="4" key="2">
    <citation type="journal article" date="2021" name="Front. Microbiol.">
        <title>Comprehensive Comparative Genomics and Phenotyping of Methylobacterium Species.</title>
        <authorList>
            <person name="Alessa O."/>
            <person name="Ogura Y."/>
            <person name="Fujitani Y."/>
            <person name="Takami H."/>
            <person name="Hayashi T."/>
            <person name="Sahin N."/>
            <person name="Tani A."/>
        </authorList>
    </citation>
    <scope>NUCLEOTIDE SEQUENCE</scope>
    <source>
        <strain evidence="4">DSM 22415</strain>
    </source>
</reference>
<accession>A0A564FR40</accession>
<organism evidence="5 6">
    <name type="scientific">Methylobacterium dankookense</name>
    <dbReference type="NCBI Taxonomy" id="560405"/>
    <lineage>
        <taxon>Bacteria</taxon>
        <taxon>Pseudomonadati</taxon>
        <taxon>Pseudomonadota</taxon>
        <taxon>Alphaproteobacteria</taxon>
        <taxon>Hyphomicrobiales</taxon>
        <taxon>Methylobacteriaceae</taxon>
        <taxon>Methylobacterium</taxon>
    </lineage>
</organism>
<protein>
    <submittedName>
        <fullName evidence="5">Hydrogenase transcriptional regulatory protein hupR1</fullName>
    </submittedName>
    <submittedName>
        <fullName evidence="4">Sensor histidine kinase RcsC</fullName>
    </submittedName>
</protein>
<dbReference type="Proteomes" id="UP000401717">
    <property type="component" value="Unassembled WGS sequence"/>
</dbReference>
<dbReference type="SUPFAM" id="SSF52172">
    <property type="entry name" value="CheY-like"/>
    <property type="match status" value="1"/>
</dbReference>
<keyword evidence="4" id="KW-0808">Transferase</keyword>
<dbReference type="InterPro" id="IPR011006">
    <property type="entry name" value="CheY-like_superfamily"/>
</dbReference>
<dbReference type="EMBL" id="BPQI01000044">
    <property type="protein sequence ID" value="GJD55866.1"/>
    <property type="molecule type" value="Genomic_DNA"/>
</dbReference>
<dbReference type="Pfam" id="PF00072">
    <property type="entry name" value="Response_reg"/>
    <property type="match status" value="1"/>
</dbReference>
<feature type="domain" description="Response regulatory" evidence="3">
    <location>
        <begin position="11"/>
        <end position="124"/>
    </location>
</feature>
<dbReference type="AlphaFoldDB" id="A0A564FR40"/>
<dbReference type="Proteomes" id="UP001055303">
    <property type="component" value="Unassembled WGS sequence"/>
</dbReference>
<dbReference type="PANTHER" id="PTHR44591">
    <property type="entry name" value="STRESS RESPONSE REGULATOR PROTEIN 1"/>
    <property type="match status" value="1"/>
</dbReference>
<evidence type="ECO:0000259" key="3">
    <source>
        <dbReference type="PROSITE" id="PS50110"/>
    </source>
</evidence>
<dbReference type="SMART" id="SM00448">
    <property type="entry name" value="REC"/>
    <property type="match status" value="1"/>
</dbReference>
<dbReference type="GO" id="GO:0016301">
    <property type="term" value="F:kinase activity"/>
    <property type="evidence" value="ECO:0007669"/>
    <property type="project" value="UniProtKB-KW"/>
</dbReference>
<sequence length="125" mass="13864">MGQAMPPASAVILVVEDEPLQLMMAVDLVETAGFDVVEARSADEAVRILENRLDIRVVFTDIDMPGGVDGMKLAATIRDRWPPIELIIISGKQRLQPKDLPARGVFFSKPYKRDEVTKALQRFAS</sequence>
<gene>
    <name evidence="5" type="primary">hupR1</name>
    <name evidence="4" type="synonym">rcsC_19</name>
    <name evidence="4" type="ORF">IFDJLNFL_1757</name>
    <name evidence="5" type="ORF">MTDSW087_00307</name>
</gene>
<name>A0A564FR40_9HYPH</name>
<dbReference type="GO" id="GO:0000160">
    <property type="term" value="P:phosphorelay signal transduction system"/>
    <property type="evidence" value="ECO:0007669"/>
    <property type="project" value="InterPro"/>
</dbReference>
<dbReference type="InterPro" id="IPR050595">
    <property type="entry name" value="Bact_response_regulator"/>
</dbReference>
<evidence type="ECO:0000313" key="4">
    <source>
        <dbReference type="EMBL" id="GJD55866.1"/>
    </source>
</evidence>
<keyword evidence="4" id="KW-0418">Kinase</keyword>
<reference evidence="4" key="3">
    <citation type="submission" date="2021-08" db="EMBL/GenBank/DDBJ databases">
        <authorList>
            <person name="Tani A."/>
            <person name="Ola A."/>
            <person name="Ogura Y."/>
            <person name="Katsura K."/>
            <person name="Hayashi T."/>
        </authorList>
    </citation>
    <scope>NUCLEOTIDE SEQUENCE</scope>
    <source>
        <strain evidence="4">DSM 22415</strain>
    </source>
</reference>
<dbReference type="PROSITE" id="PS50110">
    <property type="entry name" value="RESPONSE_REGULATORY"/>
    <property type="match status" value="1"/>
</dbReference>
<keyword evidence="7" id="KW-1185">Reference proteome</keyword>
<dbReference type="Gene3D" id="3.40.50.2300">
    <property type="match status" value="1"/>
</dbReference>
<keyword evidence="1 2" id="KW-0597">Phosphoprotein</keyword>
<dbReference type="InterPro" id="IPR001789">
    <property type="entry name" value="Sig_transdc_resp-reg_receiver"/>
</dbReference>
<reference evidence="5 6" key="1">
    <citation type="submission" date="2019-06" db="EMBL/GenBank/DDBJ databases">
        <authorList>
            <person name="Rodrigo-Torres L."/>
            <person name="Arahal R. D."/>
            <person name="Lucena T."/>
        </authorList>
    </citation>
    <scope>NUCLEOTIDE SEQUENCE [LARGE SCALE GENOMIC DNA]</scope>
    <source>
        <strain evidence="5 6">SW08-7</strain>
    </source>
</reference>
<dbReference type="EMBL" id="CABFVH010000001">
    <property type="protein sequence ID" value="VUF10639.1"/>
    <property type="molecule type" value="Genomic_DNA"/>
</dbReference>
<evidence type="ECO:0000313" key="7">
    <source>
        <dbReference type="Proteomes" id="UP001055303"/>
    </source>
</evidence>
<evidence type="ECO:0000256" key="2">
    <source>
        <dbReference type="PROSITE-ProRule" id="PRU00169"/>
    </source>
</evidence>
<evidence type="ECO:0000256" key="1">
    <source>
        <dbReference type="ARBA" id="ARBA00022553"/>
    </source>
</evidence>
<evidence type="ECO:0000313" key="5">
    <source>
        <dbReference type="EMBL" id="VUF10639.1"/>
    </source>
</evidence>